<dbReference type="Gene3D" id="1.10.10.10">
    <property type="entry name" value="Winged helix-like DNA-binding domain superfamily/Winged helix DNA-binding domain"/>
    <property type="match status" value="1"/>
</dbReference>
<reference evidence="5" key="2">
    <citation type="submission" date="2021-09" db="EMBL/GenBank/DDBJ databases">
        <authorList>
            <person name="Gilroy R."/>
        </authorList>
    </citation>
    <scope>NUCLEOTIDE SEQUENCE</scope>
    <source>
        <strain evidence="5">ChiBcec21-2208</strain>
    </source>
</reference>
<dbReference type="InterPro" id="IPR036388">
    <property type="entry name" value="WH-like_DNA-bd_sf"/>
</dbReference>
<dbReference type="GO" id="GO:0003677">
    <property type="term" value="F:DNA binding"/>
    <property type="evidence" value="ECO:0007669"/>
    <property type="project" value="UniProtKB-KW"/>
</dbReference>
<evidence type="ECO:0000259" key="4">
    <source>
        <dbReference type="PROSITE" id="PS50987"/>
    </source>
</evidence>
<proteinExistence type="predicted"/>
<organism evidence="5 6">
    <name type="scientific">Subdoligranulum variabile</name>
    <dbReference type="NCBI Taxonomy" id="214851"/>
    <lineage>
        <taxon>Bacteria</taxon>
        <taxon>Bacillati</taxon>
        <taxon>Bacillota</taxon>
        <taxon>Clostridia</taxon>
        <taxon>Eubacteriales</taxon>
        <taxon>Oscillospiraceae</taxon>
        <taxon>Subdoligranulum</taxon>
    </lineage>
</organism>
<sequence length="103" mass="11311">MDAYEQDAKIFKALCDPKRLAILEQLRSGEKCACKLQEPLALTQSGLSYHMKILCESGLVLARQEGKWTHYRLNADGQARAMQRLLALTTPAAEAPACGCCGK</sequence>
<accession>A0A921LQ39</accession>
<dbReference type="PANTHER" id="PTHR33154:SF18">
    <property type="entry name" value="ARSENICAL RESISTANCE OPERON REPRESSOR"/>
    <property type="match status" value="1"/>
</dbReference>
<protein>
    <submittedName>
        <fullName evidence="5">Metalloregulator ArsR/SmtB family transcription factor</fullName>
    </submittedName>
</protein>
<dbReference type="NCBIfam" id="NF033788">
    <property type="entry name" value="HTH_metalloreg"/>
    <property type="match status" value="1"/>
</dbReference>
<dbReference type="AlphaFoldDB" id="A0A921LQ39"/>
<reference evidence="5" key="1">
    <citation type="journal article" date="2021" name="PeerJ">
        <title>Extensive microbial diversity within the chicken gut microbiome revealed by metagenomics and culture.</title>
        <authorList>
            <person name="Gilroy R."/>
            <person name="Ravi A."/>
            <person name="Getino M."/>
            <person name="Pursley I."/>
            <person name="Horton D.L."/>
            <person name="Alikhan N.F."/>
            <person name="Baker D."/>
            <person name="Gharbi K."/>
            <person name="Hall N."/>
            <person name="Watson M."/>
            <person name="Adriaenssens E.M."/>
            <person name="Foster-Nyarko E."/>
            <person name="Jarju S."/>
            <person name="Secka A."/>
            <person name="Antonio M."/>
            <person name="Oren A."/>
            <person name="Chaudhuri R.R."/>
            <person name="La Ragione R."/>
            <person name="Hildebrand F."/>
            <person name="Pallen M.J."/>
        </authorList>
    </citation>
    <scope>NUCLEOTIDE SEQUENCE</scope>
    <source>
        <strain evidence="5">ChiBcec21-2208</strain>
    </source>
</reference>
<dbReference type="SUPFAM" id="SSF46785">
    <property type="entry name" value="Winged helix' DNA-binding domain"/>
    <property type="match status" value="1"/>
</dbReference>
<dbReference type="Pfam" id="PF01022">
    <property type="entry name" value="HTH_5"/>
    <property type="match status" value="1"/>
</dbReference>
<dbReference type="PRINTS" id="PR00778">
    <property type="entry name" value="HTHARSR"/>
</dbReference>
<name>A0A921LQ39_9FIRM</name>
<evidence type="ECO:0000256" key="3">
    <source>
        <dbReference type="ARBA" id="ARBA00023163"/>
    </source>
</evidence>
<dbReference type="Proteomes" id="UP000782880">
    <property type="component" value="Unassembled WGS sequence"/>
</dbReference>
<dbReference type="InterPro" id="IPR011991">
    <property type="entry name" value="ArsR-like_HTH"/>
</dbReference>
<evidence type="ECO:0000256" key="2">
    <source>
        <dbReference type="ARBA" id="ARBA00023125"/>
    </source>
</evidence>
<comment type="caution">
    <text evidence="5">The sequence shown here is derived from an EMBL/GenBank/DDBJ whole genome shotgun (WGS) entry which is preliminary data.</text>
</comment>
<evidence type="ECO:0000313" key="5">
    <source>
        <dbReference type="EMBL" id="HJG29605.1"/>
    </source>
</evidence>
<feature type="domain" description="HTH arsR-type" evidence="4">
    <location>
        <begin position="1"/>
        <end position="93"/>
    </location>
</feature>
<dbReference type="GO" id="GO:0003700">
    <property type="term" value="F:DNA-binding transcription factor activity"/>
    <property type="evidence" value="ECO:0007669"/>
    <property type="project" value="InterPro"/>
</dbReference>
<dbReference type="PROSITE" id="PS50987">
    <property type="entry name" value="HTH_ARSR_2"/>
    <property type="match status" value="1"/>
</dbReference>
<dbReference type="InterPro" id="IPR051081">
    <property type="entry name" value="HTH_MetalResp_TranReg"/>
</dbReference>
<dbReference type="CDD" id="cd00090">
    <property type="entry name" value="HTH_ARSR"/>
    <property type="match status" value="1"/>
</dbReference>
<dbReference type="InterPro" id="IPR001845">
    <property type="entry name" value="HTH_ArsR_DNA-bd_dom"/>
</dbReference>
<keyword evidence="3" id="KW-0804">Transcription</keyword>
<evidence type="ECO:0000313" key="6">
    <source>
        <dbReference type="Proteomes" id="UP000782880"/>
    </source>
</evidence>
<dbReference type="InterPro" id="IPR036390">
    <property type="entry name" value="WH_DNA-bd_sf"/>
</dbReference>
<dbReference type="SMART" id="SM00418">
    <property type="entry name" value="HTH_ARSR"/>
    <property type="match status" value="1"/>
</dbReference>
<evidence type="ECO:0000256" key="1">
    <source>
        <dbReference type="ARBA" id="ARBA00023015"/>
    </source>
</evidence>
<gene>
    <name evidence="5" type="ORF">K8V20_13295</name>
</gene>
<dbReference type="EMBL" id="DYVE01000338">
    <property type="protein sequence ID" value="HJG29605.1"/>
    <property type="molecule type" value="Genomic_DNA"/>
</dbReference>
<keyword evidence="1" id="KW-0805">Transcription regulation</keyword>
<keyword evidence="2" id="KW-0238">DNA-binding</keyword>
<dbReference type="PANTHER" id="PTHR33154">
    <property type="entry name" value="TRANSCRIPTIONAL REGULATOR, ARSR FAMILY"/>
    <property type="match status" value="1"/>
</dbReference>